<reference evidence="1" key="2">
    <citation type="journal article" date="2016" name="Fungal Biol.">
        <title>Ochratoxin A production by Penicillium thymicola.</title>
        <authorList>
            <person name="Nguyen H.D.T."/>
            <person name="McMullin D.R."/>
            <person name="Ponomareva E."/>
            <person name="Riley R."/>
            <person name="Pomraning K.R."/>
            <person name="Baker S.E."/>
            <person name="Seifert K.A."/>
        </authorList>
    </citation>
    <scope>NUCLEOTIDE SEQUENCE</scope>
    <source>
        <strain evidence="1">DAOM 180753</strain>
    </source>
</reference>
<gene>
    <name evidence="1" type="ORF">VN97_g3226</name>
</gene>
<dbReference type="EMBL" id="LACB01000068">
    <property type="protein sequence ID" value="KAJ9490035.1"/>
    <property type="molecule type" value="Genomic_DNA"/>
</dbReference>
<dbReference type="AlphaFoldDB" id="A0AAI9XAM7"/>
<accession>A0AAI9XAM7</accession>
<reference evidence="1" key="1">
    <citation type="submission" date="2015-06" db="EMBL/GenBank/DDBJ databases">
        <authorList>
            <person name="Nguyen H."/>
        </authorList>
    </citation>
    <scope>NUCLEOTIDE SEQUENCE</scope>
    <source>
        <strain evidence="1">DAOM 180753</strain>
    </source>
</reference>
<name>A0AAI9XAM7_PENTH</name>
<sequence>MVALFMVISGYAISLPFLQCREDIGANSSGLFRRLCSAATRRVFRIYLPSIAKLFLSQLVYICNVFQWKSADDWLGGLKRHELISNMYFRE</sequence>
<proteinExistence type="predicted"/>
<evidence type="ECO:0000313" key="1">
    <source>
        <dbReference type="EMBL" id="KAJ9490035.1"/>
    </source>
</evidence>
<protein>
    <submittedName>
        <fullName evidence="1">Uncharacterized protein</fullName>
    </submittedName>
</protein>
<comment type="caution">
    <text evidence="1">The sequence shown here is derived from an EMBL/GenBank/DDBJ whole genome shotgun (WGS) entry which is preliminary data.</text>
</comment>
<organism evidence="1 2">
    <name type="scientific">Penicillium thymicola</name>
    <dbReference type="NCBI Taxonomy" id="293382"/>
    <lineage>
        <taxon>Eukaryota</taxon>
        <taxon>Fungi</taxon>
        <taxon>Dikarya</taxon>
        <taxon>Ascomycota</taxon>
        <taxon>Pezizomycotina</taxon>
        <taxon>Eurotiomycetes</taxon>
        <taxon>Eurotiomycetidae</taxon>
        <taxon>Eurotiales</taxon>
        <taxon>Aspergillaceae</taxon>
        <taxon>Penicillium</taxon>
    </lineage>
</organism>
<keyword evidence="2" id="KW-1185">Reference proteome</keyword>
<dbReference type="Proteomes" id="UP001227192">
    <property type="component" value="Unassembled WGS sequence"/>
</dbReference>
<evidence type="ECO:0000313" key="2">
    <source>
        <dbReference type="Proteomes" id="UP001227192"/>
    </source>
</evidence>